<dbReference type="AlphaFoldDB" id="A0A6C0EKM2"/>
<accession>A0A6C0EKM2</accession>
<organism evidence="1">
    <name type="scientific">viral metagenome</name>
    <dbReference type="NCBI Taxonomy" id="1070528"/>
    <lineage>
        <taxon>unclassified sequences</taxon>
        <taxon>metagenomes</taxon>
        <taxon>organismal metagenomes</taxon>
    </lineage>
</organism>
<dbReference type="EMBL" id="MN738865">
    <property type="protein sequence ID" value="QHT28880.1"/>
    <property type="molecule type" value="Genomic_DNA"/>
</dbReference>
<reference evidence="1" key="1">
    <citation type="journal article" date="2020" name="Nature">
        <title>Giant virus diversity and host interactions through global metagenomics.</title>
        <authorList>
            <person name="Schulz F."/>
            <person name="Roux S."/>
            <person name="Paez-Espino D."/>
            <person name="Jungbluth S."/>
            <person name="Walsh D.A."/>
            <person name="Denef V.J."/>
            <person name="McMahon K.D."/>
            <person name="Konstantinidis K.T."/>
            <person name="Eloe-Fadrosh E.A."/>
            <person name="Kyrpides N.C."/>
            <person name="Woyke T."/>
        </authorList>
    </citation>
    <scope>NUCLEOTIDE SEQUENCE</scope>
    <source>
        <strain evidence="1">GVMAG-M-3300001351-8</strain>
    </source>
</reference>
<sequence>MSIININYLCIIFNNNNYFNILLKKIDCRDRIMDFERIIGLLLTYYHTKTITGDIQKDQVWGRNLDNYLDTNNKDKNMYKVWSGR</sequence>
<name>A0A6C0EKM2_9ZZZZ</name>
<protein>
    <submittedName>
        <fullName evidence="1">Uncharacterized protein</fullName>
    </submittedName>
</protein>
<proteinExistence type="predicted"/>
<evidence type="ECO:0000313" key="1">
    <source>
        <dbReference type="EMBL" id="QHT28880.1"/>
    </source>
</evidence>